<dbReference type="InterPro" id="IPR012902">
    <property type="entry name" value="N_methyl_site"/>
</dbReference>
<evidence type="ECO:0000313" key="3">
    <source>
        <dbReference type="Proteomes" id="UP000008315"/>
    </source>
</evidence>
<dbReference type="STRING" id="1091494.MEALZ_0481"/>
<dbReference type="EMBL" id="FO082060">
    <property type="protein sequence ID" value="CCE22179.1"/>
    <property type="molecule type" value="Genomic_DNA"/>
</dbReference>
<dbReference type="KEGG" id="mah:MEALZ_0481"/>
<evidence type="ECO:0000256" key="1">
    <source>
        <dbReference type="SAM" id="Phobius"/>
    </source>
</evidence>
<keyword evidence="1" id="KW-0812">Transmembrane</keyword>
<dbReference type="PROSITE" id="PS00409">
    <property type="entry name" value="PROKAR_NTER_METHYL"/>
    <property type="match status" value="1"/>
</dbReference>
<dbReference type="PATRIC" id="fig|271065.3.peg.497"/>
<sequence>MPLIATDRIDRMPAPKRRQRGLTLVELTVTLLILTVLATIAIRSTNDLGFQVRYEQTKERLEMIRNAILGNPRLIINGQQAISGFVADMGRLPVNIRELIQRKGDCDVDAGDVSETECLGLSGTWNPDAWNSNPVTRIHSTGLRYGWNGPYLNISGNPADEYAFTDGWGREAKGYCETSIDTDQGACDVSDWIGVANDHNYGWYFNQLPLEEKTLTILSYGKDQISGDGDDYYDADYPSPASQPVVRGNDWLVNISGGISVSFLKPGVEYLSMFSRCSDPQKTSRDECEEPNLWYGGCDIAGFYNKSSCEAHTTGSWSNCSDDTDKNKEDCHSAGFTYYGQGYGCSDQFKTTKTDCESPAVWRNCSDDGTIDNESDCLSANEVWFGDLIFAPKSKSICMKIYYRNLNSLIGTLVSDAKTISAESGLKTIRFTHFRDEDDEDTEIVDKIPLGTIAIGIYKHNGSVCTNDLYPVGRQPVAVNLYSKAHLPVINW</sequence>
<protein>
    <submittedName>
        <fullName evidence="2">Uncharacterized protein</fullName>
    </submittedName>
</protein>
<keyword evidence="1" id="KW-1133">Transmembrane helix</keyword>
<dbReference type="HOGENOM" id="CLU_527779_0_0_6"/>
<dbReference type="RefSeq" id="WP_014146988.1">
    <property type="nucleotide sequence ID" value="NC_016112.1"/>
</dbReference>
<dbReference type="Proteomes" id="UP000008315">
    <property type="component" value="Chromosome"/>
</dbReference>
<keyword evidence="1" id="KW-0472">Membrane</keyword>
<reference evidence="3" key="1">
    <citation type="journal article" date="2012" name="J. Bacteriol.">
        <title>Genome sequence of the haloalkaliphilic methanotrophic bacterium Methylomicrobium alcaliphilum 20Z.</title>
        <authorList>
            <person name="Vuilleumier S."/>
            <person name="Khmelenina V.N."/>
            <person name="Bringel F."/>
            <person name="Reshetnikov A.S."/>
            <person name="Lajus A."/>
            <person name="Mangenot S."/>
            <person name="Rouy Z."/>
            <person name="Op den Camp H.J."/>
            <person name="Jetten M.S."/>
            <person name="Dispirito A.A."/>
            <person name="Dunfield P."/>
            <person name="Klotz M.G."/>
            <person name="Semrau J.D."/>
            <person name="Stein L.Y."/>
            <person name="Barbe V."/>
            <person name="Medigue C."/>
            <person name="Trotsenko Y.A."/>
            <person name="Kalyuzhnaya M.G."/>
        </authorList>
    </citation>
    <scope>NUCLEOTIDE SEQUENCE [LARGE SCALE GENOMIC DNA]</scope>
    <source>
        <strain evidence="3">DSM 19304 / NCIMB 14124 / VKM B-2133 / 20Z</strain>
    </source>
</reference>
<feature type="transmembrane region" description="Helical" evidence="1">
    <location>
        <begin position="21"/>
        <end position="42"/>
    </location>
</feature>
<organism evidence="2 3">
    <name type="scientific">Methylotuvimicrobium alcaliphilum (strain DSM 19304 / NCIMB 14124 / VKM B-2133 / 20Z)</name>
    <name type="common">Methylomicrobium alcaliphilum</name>
    <dbReference type="NCBI Taxonomy" id="1091494"/>
    <lineage>
        <taxon>Bacteria</taxon>
        <taxon>Pseudomonadati</taxon>
        <taxon>Pseudomonadota</taxon>
        <taxon>Gammaproteobacteria</taxon>
        <taxon>Methylococcales</taxon>
        <taxon>Methylococcaceae</taxon>
        <taxon>Methylotuvimicrobium</taxon>
    </lineage>
</organism>
<dbReference type="Pfam" id="PF07963">
    <property type="entry name" value="N_methyl"/>
    <property type="match status" value="1"/>
</dbReference>
<gene>
    <name evidence="2" type="ordered locus">MEALZ_0481</name>
</gene>
<proteinExistence type="predicted"/>
<name>G4SYI5_META2</name>
<keyword evidence="3" id="KW-1185">Reference proteome</keyword>
<dbReference type="NCBIfam" id="TIGR02532">
    <property type="entry name" value="IV_pilin_GFxxxE"/>
    <property type="match status" value="1"/>
</dbReference>
<accession>G4SYI5</accession>
<evidence type="ECO:0000313" key="2">
    <source>
        <dbReference type="EMBL" id="CCE22179.1"/>
    </source>
</evidence>
<dbReference type="AlphaFoldDB" id="G4SYI5"/>